<dbReference type="Gene3D" id="3.90.79.10">
    <property type="entry name" value="Nucleoside Triphosphate Pyrophosphohydrolase"/>
    <property type="match status" value="1"/>
</dbReference>
<organism evidence="4 5">
    <name type="scientific">Brevundimonas balnearis</name>
    <dbReference type="NCBI Taxonomy" id="1572858"/>
    <lineage>
        <taxon>Bacteria</taxon>
        <taxon>Pseudomonadati</taxon>
        <taxon>Pseudomonadota</taxon>
        <taxon>Alphaproteobacteria</taxon>
        <taxon>Caulobacterales</taxon>
        <taxon>Caulobacteraceae</taxon>
        <taxon>Brevundimonas</taxon>
    </lineage>
</organism>
<keyword evidence="5" id="KW-1185">Reference proteome</keyword>
<feature type="domain" description="Nudix hydrolase" evidence="3">
    <location>
        <begin position="17"/>
        <end position="149"/>
    </location>
</feature>
<accession>A0ABV6R4L0</accession>
<dbReference type="InterPro" id="IPR000086">
    <property type="entry name" value="NUDIX_hydrolase_dom"/>
</dbReference>
<dbReference type="PANTHER" id="PTHR43046:SF14">
    <property type="entry name" value="MUTT_NUDIX FAMILY PROTEIN"/>
    <property type="match status" value="1"/>
</dbReference>
<dbReference type="RefSeq" id="WP_376836601.1">
    <property type="nucleotide sequence ID" value="NZ_JBHLSW010000007.1"/>
</dbReference>
<dbReference type="Proteomes" id="UP001589906">
    <property type="component" value="Unassembled WGS sequence"/>
</dbReference>
<evidence type="ECO:0000256" key="1">
    <source>
        <dbReference type="ARBA" id="ARBA00001946"/>
    </source>
</evidence>
<gene>
    <name evidence="4" type="ORF">ACFFGE_11805</name>
</gene>
<evidence type="ECO:0000313" key="5">
    <source>
        <dbReference type="Proteomes" id="UP001589906"/>
    </source>
</evidence>
<protein>
    <submittedName>
        <fullName evidence="4">NUDIX domain-containing protein</fullName>
    </submittedName>
</protein>
<dbReference type="PROSITE" id="PS51462">
    <property type="entry name" value="NUDIX"/>
    <property type="match status" value="1"/>
</dbReference>
<dbReference type="Pfam" id="PF00293">
    <property type="entry name" value="NUDIX"/>
    <property type="match status" value="1"/>
</dbReference>
<comment type="caution">
    <text evidence="4">The sequence shown here is derived from an EMBL/GenBank/DDBJ whole genome shotgun (WGS) entry which is preliminary data.</text>
</comment>
<keyword evidence="2" id="KW-0378">Hydrolase</keyword>
<evidence type="ECO:0000259" key="3">
    <source>
        <dbReference type="PROSITE" id="PS51462"/>
    </source>
</evidence>
<dbReference type="EMBL" id="JBHLSW010000007">
    <property type="protein sequence ID" value="MFC0634555.1"/>
    <property type="molecule type" value="Genomic_DNA"/>
</dbReference>
<proteinExistence type="predicted"/>
<sequence length="150" mass="16517">MTIRLKFGTPEPGVAYEPRPTAFGLAFDAQGRLACVEVDRGEGPYLDLPGGALDGDESESEALAREFGEETGLRVRAVARIAEASQLFRKTDGHPVDNQAGFWIAEVLAAEPGLKCEDDHALVWIRPEEALRRLRHEAHAWAVAVWLRRG</sequence>
<dbReference type="InterPro" id="IPR015797">
    <property type="entry name" value="NUDIX_hydrolase-like_dom_sf"/>
</dbReference>
<evidence type="ECO:0000256" key="2">
    <source>
        <dbReference type="ARBA" id="ARBA00022801"/>
    </source>
</evidence>
<evidence type="ECO:0000313" key="4">
    <source>
        <dbReference type="EMBL" id="MFC0634555.1"/>
    </source>
</evidence>
<dbReference type="PROSITE" id="PS00893">
    <property type="entry name" value="NUDIX_BOX"/>
    <property type="match status" value="1"/>
</dbReference>
<reference evidence="4 5" key="1">
    <citation type="submission" date="2024-09" db="EMBL/GenBank/DDBJ databases">
        <authorList>
            <person name="Sun Q."/>
            <person name="Mori K."/>
        </authorList>
    </citation>
    <scope>NUCLEOTIDE SEQUENCE [LARGE SCALE GENOMIC DNA]</scope>
    <source>
        <strain evidence="4 5">NCAIM B.02621</strain>
    </source>
</reference>
<dbReference type="PANTHER" id="PTHR43046">
    <property type="entry name" value="GDP-MANNOSE MANNOSYL HYDROLASE"/>
    <property type="match status" value="1"/>
</dbReference>
<dbReference type="SUPFAM" id="SSF55811">
    <property type="entry name" value="Nudix"/>
    <property type="match status" value="1"/>
</dbReference>
<name>A0ABV6R4L0_9CAUL</name>
<dbReference type="InterPro" id="IPR020084">
    <property type="entry name" value="NUDIX_hydrolase_CS"/>
</dbReference>
<comment type="cofactor">
    <cofactor evidence="1">
        <name>Mg(2+)</name>
        <dbReference type="ChEBI" id="CHEBI:18420"/>
    </cofactor>
</comment>